<dbReference type="Ensembl" id="ENSCCRT00000145992.1">
    <property type="protein sequence ID" value="ENSCCRP00000102220.1"/>
    <property type="gene ID" value="ENSCCRG00000078966.1"/>
</dbReference>
<dbReference type="PANTHER" id="PTHR46599:SF6">
    <property type="entry name" value="DUAL SPECIFICITY PHOSPHATASE 26"/>
    <property type="match status" value="1"/>
</dbReference>
<evidence type="ECO:0000259" key="2">
    <source>
        <dbReference type="Pfam" id="PF13843"/>
    </source>
</evidence>
<accession>A0A9J7X7T1</accession>
<dbReference type="AlphaFoldDB" id="A0A9J7X7T1"/>
<dbReference type="Pfam" id="PF13843">
    <property type="entry name" value="DDE_Tnp_1_7"/>
    <property type="match status" value="1"/>
</dbReference>
<evidence type="ECO:0000313" key="3">
    <source>
        <dbReference type="Ensembl" id="ENSCCRP00000102220.1"/>
    </source>
</evidence>
<sequence>MGRAIFRTTMPLKKFKQLTRILRFDDKMSRDERREQDKLAPIREMWEDWVKRLPLMYRPDTNITVDESLVGFRGRCPFKQYMPKKPAKYGIKIWAACDANSSYCLNMQVYTGKPPGVPHERNLGRRIVLEMMDGFQGHIVICDNFFTSYALGIELLNKKMRMIGTIRRNKPELPSALTIPRGRAKFSSLFAFTETHTIVSYCPRKNKNVLLMSTVHEDAAVSEREDRKPEMILSYNRTKGGVDNLDKIVATYTCRRKTARWPMAVFYNMLDVLAYNAFVIWREINPSWGQGDNYMRRHFLQDLGRALVFPFIQSRRHIPRTPASLQLLRKVQECDEEAVSSTSGPSRAGPSRAGPTPTKRRRCRKCLPHDLKTGIVCSKCHIPICKGHSIVMCDNCDN</sequence>
<keyword evidence="4" id="KW-1185">Reference proteome</keyword>
<organism evidence="3 4">
    <name type="scientific">Cyprinus carpio carpio</name>
    <dbReference type="NCBI Taxonomy" id="630221"/>
    <lineage>
        <taxon>Eukaryota</taxon>
        <taxon>Metazoa</taxon>
        <taxon>Chordata</taxon>
        <taxon>Craniata</taxon>
        <taxon>Vertebrata</taxon>
        <taxon>Euteleostomi</taxon>
        <taxon>Actinopterygii</taxon>
        <taxon>Neopterygii</taxon>
        <taxon>Teleostei</taxon>
        <taxon>Ostariophysi</taxon>
        <taxon>Cypriniformes</taxon>
        <taxon>Cyprinidae</taxon>
        <taxon>Cyprininae</taxon>
        <taxon>Cyprinus</taxon>
    </lineage>
</organism>
<dbReference type="OMA" id="CHIPICK"/>
<evidence type="ECO:0000256" key="1">
    <source>
        <dbReference type="SAM" id="MobiDB-lite"/>
    </source>
</evidence>
<name>A0A9J7X7T1_CYPCA</name>
<dbReference type="Proteomes" id="UP001108240">
    <property type="component" value="Unplaced"/>
</dbReference>
<evidence type="ECO:0000313" key="4">
    <source>
        <dbReference type="Proteomes" id="UP001108240"/>
    </source>
</evidence>
<dbReference type="GeneTree" id="ENSGT00510000049866"/>
<dbReference type="PANTHER" id="PTHR46599">
    <property type="entry name" value="PIGGYBAC TRANSPOSABLE ELEMENT-DERIVED PROTEIN 4"/>
    <property type="match status" value="1"/>
</dbReference>
<protein>
    <recommendedName>
        <fullName evidence="2">PiggyBac transposable element-derived protein domain-containing protein</fullName>
    </recommendedName>
</protein>
<proteinExistence type="predicted"/>
<feature type="domain" description="PiggyBac transposable element-derived protein" evidence="2">
    <location>
        <begin position="3"/>
        <end position="278"/>
    </location>
</feature>
<feature type="region of interest" description="Disordered" evidence="1">
    <location>
        <begin position="338"/>
        <end position="361"/>
    </location>
</feature>
<dbReference type="InterPro" id="IPR029526">
    <property type="entry name" value="PGBD"/>
</dbReference>
<reference evidence="3" key="1">
    <citation type="submission" date="2025-08" db="UniProtKB">
        <authorList>
            <consortium name="Ensembl"/>
        </authorList>
    </citation>
    <scope>IDENTIFICATION</scope>
</reference>
<reference evidence="3" key="2">
    <citation type="submission" date="2025-09" db="UniProtKB">
        <authorList>
            <consortium name="Ensembl"/>
        </authorList>
    </citation>
    <scope>IDENTIFICATION</scope>
</reference>